<gene>
    <name evidence="1" type="ORF">GCM10008090_32400</name>
</gene>
<dbReference type="AlphaFoldDB" id="A0A918VSE1"/>
<evidence type="ECO:0000313" key="2">
    <source>
        <dbReference type="Proteomes" id="UP000614811"/>
    </source>
</evidence>
<dbReference type="EMBL" id="BMXA01000008">
    <property type="protein sequence ID" value="GHA20071.1"/>
    <property type="molecule type" value="Genomic_DNA"/>
</dbReference>
<protein>
    <recommendedName>
        <fullName evidence="3">DUF4390 domain-containing protein</fullName>
    </recommendedName>
</protein>
<evidence type="ECO:0000313" key="1">
    <source>
        <dbReference type="EMBL" id="GHA20071.1"/>
    </source>
</evidence>
<dbReference type="RefSeq" id="WP_189402755.1">
    <property type="nucleotide sequence ID" value="NZ_BMXA01000008.1"/>
</dbReference>
<reference evidence="1" key="1">
    <citation type="journal article" date="2014" name="Int. J. Syst. Evol. Microbiol.">
        <title>Complete genome sequence of Corynebacterium casei LMG S-19264T (=DSM 44701T), isolated from a smear-ripened cheese.</title>
        <authorList>
            <consortium name="US DOE Joint Genome Institute (JGI-PGF)"/>
            <person name="Walter F."/>
            <person name="Albersmeier A."/>
            <person name="Kalinowski J."/>
            <person name="Ruckert C."/>
        </authorList>
    </citation>
    <scope>NUCLEOTIDE SEQUENCE</scope>
    <source>
        <strain evidence="1">KCTC 12711</strain>
    </source>
</reference>
<comment type="caution">
    <text evidence="1">The sequence shown here is derived from an EMBL/GenBank/DDBJ whole genome shotgun (WGS) entry which is preliminary data.</text>
</comment>
<dbReference type="Proteomes" id="UP000614811">
    <property type="component" value="Unassembled WGS sequence"/>
</dbReference>
<organism evidence="1 2">
    <name type="scientific">Arenicella chitinivorans</name>
    <dbReference type="NCBI Taxonomy" id="1329800"/>
    <lineage>
        <taxon>Bacteria</taxon>
        <taxon>Pseudomonadati</taxon>
        <taxon>Pseudomonadota</taxon>
        <taxon>Gammaproteobacteria</taxon>
        <taxon>Arenicellales</taxon>
        <taxon>Arenicellaceae</taxon>
        <taxon>Arenicella</taxon>
    </lineage>
</organism>
<evidence type="ECO:0008006" key="3">
    <source>
        <dbReference type="Google" id="ProtNLM"/>
    </source>
</evidence>
<dbReference type="Pfam" id="PF14334">
    <property type="entry name" value="DUF4390"/>
    <property type="match status" value="1"/>
</dbReference>
<reference evidence="1" key="2">
    <citation type="submission" date="2020-09" db="EMBL/GenBank/DDBJ databases">
        <authorList>
            <person name="Sun Q."/>
            <person name="Kim S."/>
        </authorList>
    </citation>
    <scope>NUCLEOTIDE SEQUENCE</scope>
    <source>
        <strain evidence="1">KCTC 12711</strain>
    </source>
</reference>
<keyword evidence="2" id="KW-1185">Reference proteome</keyword>
<name>A0A918VSE1_9GAMM</name>
<dbReference type="InterPro" id="IPR025500">
    <property type="entry name" value="DUF4390"/>
</dbReference>
<sequence length="187" mass="21407">MRDESELLTINRLTSSAHRTLIKALGMLLCLLPLALWSLPSDGKSIQYVDGQLVINLSEEVTSALNNGVPLTFVCEYATLTQVLFIRWPRKTYRHSFEITHHVLSNRYLVSDGSELAPKIFSSTDDTMEYVASQALSFFDFYNSSETRYHMRLRLSIMDLPGPMRLSAYMTKAWDINTGWETWQSAQ</sequence>
<accession>A0A918VSE1</accession>
<proteinExistence type="predicted"/>